<proteinExistence type="predicted"/>
<comment type="caution">
    <text evidence="2">The sequence shown here is derived from an EMBL/GenBank/DDBJ whole genome shotgun (WGS) entry which is preliminary data.</text>
</comment>
<keyword evidence="3" id="KW-1185">Reference proteome</keyword>
<dbReference type="EMBL" id="WJXA01000001">
    <property type="protein sequence ID" value="KAF7154185.1"/>
    <property type="molecule type" value="Genomic_DNA"/>
</dbReference>
<name>A0A834LZK6_RHOSS</name>
<gene>
    <name evidence="2" type="ORF">RHSIM_Rhsim01G0024400</name>
</gene>
<organism evidence="2 3">
    <name type="scientific">Rhododendron simsii</name>
    <name type="common">Sims's rhododendron</name>
    <dbReference type="NCBI Taxonomy" id="118357"/>
    <lineage>
        <taxon>Eukaryota</taxon>
        <taxon>Viridiplantae</taxon>
        <taxon>Streptophyta</taxon>
        <taxon>Embryophyta</taxon>
        <taxon>Tracheophyta</taxon>
        <taxon>Spermatophyta</taxon>
        <taxon>Magnoliopsida</taxon>
        <taxon>eudicotyledons</taxon>
        <taxon>Gunneridae</taxon>
        <taxon>Pentapetalae</taxon>
        <taxon>asterids</taxon>
        <taxon>Ericales</taxon>
        <taxon>Ericaceae</taxon>
        <taxon>Ericoideae</taxon>
        <taxon>Rhodoreae</taxon>
        <taxon>Rhododendron</taxon>
    </lineage>
</organism>
<keyword evidence="1" id="KW-1133">Transmembrane helix</keyword>
<keyword evidence="1" id="KW-0812">Transmembrane</keyword>
<feature type="transmembrane region" description="Helical" evidence="1">
    <location>
        <begin position="203"/>
        <end position="231"/>
    </location>
</feature>
<dbReference type="Proteomes" id="UP000626092">
    <property type="component" value="Unassembled WGS sequence"/>
</dbReference>
<reference evidence="2" key="1">
    <citation type="submission" date="2019-11" db="EMBL/GenBank/DDBJ databases">
        <authorList>
            <person name="Liu Y."/>
            <person name="Hou J."/>
            <person name="Li T.-Q."/>
            <person name="Guan C.-H."/>
            <person name="Wu X."/>
            <person name="Wu H.-Z."/>
            <person name="Ling F."/>
            <person name="Zhang R."/>
            <person name="Shi X.-G."/>
            <person name="Ren J.-P."/>
            <person name="Chen E.-F."/>
            <person name="Sun J.-M."/>
        </authorList>
    </citation>
    <scope>NUCLEOTIDE SEQUENCE</scope>
    <source>
        <strain evidence="2">Adult_tree_wgs_1</strain>
        <tissue evidence="2">Leaves</tissue>
    </source>
</reference>
<accession>A0A834LZK6</accession>
<protein>
    <submittedName>
        <fullName evidence="2">Uncharacterized protein</fullName>
    </submittedName>
</protein>
<dbReference type="AlphaFoldDB" id="A0A834LZK6"/>
<keyword evidence="1" id="KW-0472">Membrane</keyword>
<dbReference type="OrthoDB" id="1745139at2759"/>
<evidence type="ECO:0000313" key="3">
    <source>
        <dbReference type="Proteomes" id="UP000626092"/>
    </source>
</evidence>
<sequence>MLGSKEEKLMCEKRQNGVKIMFAASLVQNSTQQSKTKLAAMMFWFWSDLVRTSMPAQLRQLSATMVRSWSGQRLDGIDSEAAAQKLRGRAGTSVAVKLHNQSKSPALDDIDQVGITPDVQCTTEMLNSRPKERDVMRSPLVPNSCTMVAEHELDVKESEGCSGVQQTILVAFLMVLFRIFGIYSEAKDFTSSDVFISHMMLLFYSTCHVAVMLGSCDTLLVMLFVVACCLIC</sequence>
<evidence type="ECO:0000256" key="1">
    <source>
        <dbReference type="SAM" id="Phobius"/>
    </source>
</evidence>
<evidence type="ECO:0000313" key="2">
    <source>
        <dbReference type="EMBL" id="KAF7154185.1"/>
    </source>
</evidence>